<name>I1ZI69_SCHMD</name>
<proteinExistence type="evidence at transcript level"/>
<reference evidence="7" key="2">
    <citation type="journal article" date="2013" name="Proc. Natl. Acad. Sci. U.S.A.">
        <title>Follistatin antagonizes Activin signaling and acts with Notum to direct planarian head regeneration.</title>
        <authorList>
            <person name="Roberts-Galbraith R.H."/>
            <person name="Newmark P.A."/>
        </authorList>
    </citation>
    <scope>NUCLEOTIDE SEQUENCE</scope>
</reference>
<dbReference type="CDD" id="cd00104">
    <property type="entry name" value="KAZAL_FS"/>
    <property type="match status" value="1"/>
</dbReference>
<reference evidence="6" key="1">
    <citation type="journal article" date="2012" name="Genes Dev.">
        <title>A molecular wound response program associated with regeneration initiation in planarians.</title>
        <authorList>
            <person name="Wenemoser D."/>
            <person name="Lapan S.W."/>
            <person name="Wilkinson A.W."/>
            <person name="Bell G.W."/>
            <person name="Reddien P.W."/>
        </authorList>
    </citation>
    <scope>NUCLEOTIDE SEQUENCE</scope>
    <source>
        <strain evidence="6">ClW4</strain>
    </source>
</reference>
<dbReference type="PANTHER" id="PTHR13866:SF29">
    <property type="entry name" value="FOLLISTATIN"/>
    <property type="match status" value="1"/>
</dbReference>
<dbReference type="SUPFAM" id="SSF100895">
    <property type="entry name" value="Kazal-type serine protease inhibitors"/>
    <property type="match status" value="2"/>
</dbReference>
<dbReference type="Gene3D" id="3.30.60.30">
    <property type="match status" value="2"/>
</dbReference>
<evidence type="ECO:0000259" key="5">
    <source>
        <dbReference type="PROSITE" id="PS51465"/>
    </source>
</evidence>
<dbReference type="SMART" id="SM00280">
    <property type="entry name" value="KAZAL"/>
    <property type="match status" value="2"/>
</dbReference>
<dbReference type="InterPro" id="IPR036058">
    <property type="entry name" value="Kazal_dom_sf"/>
</dbReference>
<dbReference type="GO" id="GO:0050840">
    <property type="term" value="F:extracellular matrix binding"/>
    <property type="evidence" value="ECO:0007669"/>
    <property type="project" value="TreeGrafter"/>
</dbReference>
<dbReference type="PROSITE" id="PS51465">
    <property type="entry name" value="KAZAL_2"/>
    <property type="match status" value="2"/>
</dbReference>
<dbReference type="OrthoDB" id="6614329at2759"/>
<dbReference type="EMBL" id="KC161222">
    <property type="protein sequence ID" value="AGC30580.1"/>
    <property type="molecule type" value="mRNA"/>
</dbReference>
<dbReference type="GO" id="GO:0005615">
    <property type="term" value="C:extracellular space"/>
    <property type="evidence" value="ECO:0007669"/>
    <property type="project" value="TreeGrafter"/>
</dbReference>
<sequence>MKMFITLSLLLLSVVCNLASSTTIGSLKIGACFLEKSTRGCSEFIGYMNRNKCCHYNGFFVREPNAGQLFLAAFLKKHIIPNCESSCSKDFCADKICPVGEFCIMRDEDSICSSECICSEEQKSSGPVCTATGRRYKNKCELHLESCWTNSQQNIIPCAKFGCERLNCHKRNKKCILTLNGQSKCVNKKICIGQLYDPICGVDNVTYSSRCHLEESSIRQAKEIQIAYSGVCRADANCMNVECQESDMTCITHHRNGSPVCIKCPTSMRQCENGIYKTVELLCLSTNYETKNTCYKDFLSCQNNVFIEVLYSGQCLLNAKWPR</sequence>
<evidence type="ECO:0000256" key="1">
    <source>
        <dbReference type="ARBA" id="ARBA00022729"/>
    </source>
</evidence>
<evidence type="ECO:0000313" key="6">
    <source>
        <dbReference type="EMBL" id="AFJ24723.1"/>
    </source>
</evidence>
<evidence type="ECO:0000256" key="4">
    <source>
        <dbReference type="SAM" id="SignalP"/>
    </source>
</evidence>
<evidence type="ECO:0000256" key="2">
    <source>
        <dbReference type="ARBA" id="ARBA00023157"/>
    </source>
</evidence>
<protein>
    <submittedName>
        <fullName evidence="6">Follistatin</fullName>
    </submittedName>
</protein>
<dbReference type="PANTHER" id="PTHR13866">
    <property type="entry name" value="SPARC OSTEONECTIN"/>
    <property type="match status" value="1"/>
</dbReference>
<evidence type="ECO:0000256" key="3">
    <source>
        <dbReference type="ARBA" id="ARBA00023180"/>
    </source>
</evidence>
<keyword evidence="3" id="KW-0325">Glycoprotein</keyword>
<dbReference type="InterPro" id="IPR002350">
    <property type="entry name" value="Kazal_dom"/>
</dbReference>
<feature type="chain" id="PRO_5007673602" evidence="4">
    <location>
        <begin position="22"/>
        <end position="323"/>
    </location>
</feature>
<dbReference type="EMBL" id="JX010480">
    <property type="protein sequence ID" value="AFJ24723.1"/>
    <property type="molecule type" value="mRNA"/>
</dbReference>
<feature type="domain" description="Kazal-like" evidence="5">
    <location>
        <begin position="106"/>
        <end position="160"/>
    </location>
</feature>
<dbReference type="GO" id="GO:0005518">
    <property type="term" value="F:collagen binding"/>
    <property type="evidence" value="ECO:0007669"/>
    <property type="project" value="TreeGrafter"/>
</dbReference>
<organism evidence="6">
    <name type="scientific">Schmidtea mediterranea</name>
    <name type="common">Freshwater planarian flatworm</name>
    <dbReference type="NCBI Taxonomy" id="79327"/>
    <lineage>
        <taxon>Eukaryota</taxon>
        <taxon>Metazoa</taxon>
        <taxon>Spiralia</taxon>
        <taxon>Lophotrochozoa</taxon>
        <taxon>Platyhelminthes</taxon>
        <taxon>Rhabditophora</taxon>
        <taxon>Seriata</taxon>
        <taxon>Tricladida</taxon>
        <taxon>Continenticola</taxon>
        <taxon>Geoplanoidea</taxon>
        <taxon>Dugesiidae</taxon>
        <taxon>Schmidtea</taxon>
    </lineage>
</organism>
<dbReference type="GO" id="GO:0005509">
    <property type="term" value="F:calcium ion binding"/>
    <property type="evidence" value="ECO:0007669"/>
    <property type="project" value="TreeGrafter"/>
</dbReference>
<dbReference type="Pfam" id="PF07648">
    <property type="entry name" value="Kazal_2"/>
    <property type="match status" value="2"/>
</dbReference>
<accession>I1ZI69</accession>
<feature type="domain" description="Kazal-like" evidence="5">
    <location>
        <begin position="179"/>
        <end position="234"/>
    </location>
</feature>
<evidence type="ECO:0000313" key="7">
    <source>
        <dbReference type="EMBL" id="AGC30580.1"/>
    </source>
</evidence>
<keyword evidence="1 4" id="KW-0732">Signal</keyword>
<dbReference type="AlphaFoldDB" id="I1ZI69"/>
<feature type="signal peptide" evidence="4">
    <location>
        <begin position="1"/>
        <end position="21"/>
    </location>
</feature>
<keyword evidence="2" id="KW-1015">Disulfide bond</keyword>